<dbReference type="InterPro" id="IPR036188">
    <property type="entry name" value="FAD/NAD-bd_sf"/>
</dbReference>
<dbReference type="Pfam" id="PF14691">
    <property type="entry name" value="Fer4_20"/>
    <property type="match status" value="1"/>
</dbReference>
<protein>
    <submittedName>
        <fullName evidence="7">FAD-dependent oxidoreductase</fullName>
    </submittedName>
</protein>
<evidence type="ECO:0000313" key="8">
    <source>
        <dbReference type="Proteomes" id="UP000886819"/>
    </source>
</evidence>
<proteinExistence type="inferred from homology"/>
<dbReference type="Gene3D" id="6.10.250.1450">
    <property type="match status" value="1"/>
</dbReference>
<dbReference type="InterPro" id="IPR019575">
    <property type="entry name" value="Nuop51_4Fe4S-bd"/>
</dbReference>
<organism evidence="7 8">
    <name type="scientific">Candidatus Avichristensenella intestinipullorum</name>
    <dbReference type="NCBI Taxonomy" id="2840693"/>
    <lineage>
        <taxon>Bacteria</taxon>
        <taxon>Bacillati</taxon>
        <taxon>Bacillota</taxon>
        <taxon>Clostridia</taxon>
        <taxon>Candidatus Avichristensenella</taxon>
    </lineage>
</organism>
<keyword evidence="3" id="KW-0479">Metal-binding</keyword>
<evidence type="ECO:0000313" key="7">
    <source>
        <dbReference type="EMBL" id="HIQ63590.1"/>
    </source>
</evidence>
<comment type="caution">
    <text evidence="7">The sequence shown here is derived from an EMBL/GenBank/DDBJ whole genome shotgun (WGS) entry which is preliminary data.</text>
</comment>
<evidence type="ECO:0000259" key="6">
    <source>
        <dbReference type="SMART" id="SM00928"/>
    </source>
</evidence>
<dbReference type="SUPFAM" id="SSF46548">
    <property type="entry name" value="alpha-helical ferredoxin"/>
    <property type="match status" value="1"/>
</dbReference>
<dbReference type="Pfam" id="PF10589">
    <property type="entry name" value="NADH_4Fe-4S"/>
    <property type="match status" value="1"/>
</dbReference>
<dbReference type="Pfam" id="PF01257">
    <property type="entry name" value="2Fe-2S_thioredx"/>
    <property type="match status" value="1"/>
</dbReference>
<dbReference type="GO" id="GO:0046872">
    <property type="term" value="F:metal ion binding"/>
    <property type="evidence" value="ECO:0007669"/>
    <property type="project" value="UniProtKB-KW"/>
</dbReference>
<dbReference type="CDD" id="cd02980">
    <property type="entry name" value="TRX_Fd_family"/>
    <property type="match status" value="1"/>
</dbReference>
<dbReference type="AlphaFoldDB" id="A0A9D1CJA1"/>
<dbReference type="GO" id="GO:0008137">
    <property type="term" value="F:NADH dehydrogenase (ubiquinone) activity"/>
    <property type="evidence" value="ECO:0007669"/>
    <property type="project" value="InterPro"/>
</dbReference>
<comment type="similarity">
    <text evidence="1">Belongs to the complex I 51 kDa subunit family.</text>
</comment>
<dbReference type="PROSITE" id="PS00645">
    <property type="entry name" value="COMPLEX1_51K_2"/>
    <property type="match status" value="1"/>
</dbReference>
<dbReference type="InterPro" id="IPR011538">
    <property type="entry name" value="Nuo51_FMN-bd"/>
</dbReference>
<dbReference type="Proteomes" id="UP000886819">
    <property type="component" value="Unassembled WGS sequence"/>
</dbReference>
<dbReference type="FunFam" id="3.40.50.11540:FF:000001">
    <property type="entry name" value="NADH dehydrogenase [ubiquinone] flavoprotein 1, mitochondrial"/>
    <property type="match status" value="1"/>
</dbReference>
<keyword evidence="2" id="KW-0004">4Fe-4S</keyword>
<dbReference type="Gene3D" id="3.50.50.60">
    <property type="entry name" value="FAD/NAD(P)-binding domain"/>
    <property type="match status" value="2"/>
</dbReference>
<sequence>MTIKNIGDLLEIASAYQAEREGFTHHVYVCGGGGCISSNCIQTRDALVEYLTEKELTDTVGTTFTGCMGLCALGPVMVVEPEGVFYVKVTPQMAREIVDRHILGGQIVEEYTFYDPNLKKHIPYKKDIPFFSEQVQIALRNCGHVDFSSLESYIAAGGFSALGKALTEMDRAAVVNEMKLSGLRGRGGGGFPTGVKWEAGMKAPGEQKYIICNADEGDPGAFMDRSLIESDPFGLIEGMMIGAYAIGANMGFVYVRAEYPIAVERLNAAITLAREAGLLGKHILGTDFDFDLEVRIGAGAFVCGEETALMHSVEGKRGEPSQKPPFPFERGLYGCPTIINNVETFANVPAIIDRGAEWFASYGVGKSKGTKVFALAGDIVNAGIAEVPMGIPLGDLIFKIGGGIPKDKSFKAAQIGGPSGGCITKEYLNTSVDYDTLTSLGAIMGSGGLIVMSEDTCMVDTARFFLDFIQDESCGKCVPCRIGTKRMLEILERITRGEGQDGDIEALEELAHNIKETAMCGLGQTAPNPVLSTLQYFAREYEEHIQDHRCEAGVCSSMFISPCQNACPAGVNVPGYMALIQQGRFMDAYRLIRQDNPFPAVCGRVCTHPCERKCRRAQRDEALAICDLKRFVADFAMNHEETFTDDIKYPKNGKRVAIIGAGPSGLTCGYYLVRLGYDVDVFESHSQAGGVLAYGIPEYRLPTDVLEHEIDLIRQEGVRIHLNTEVGRDISFALLREEYDAVYLATGTQFPNLVGVEGENLKGVYHGLPFLKDIHFGKRIKVGKHVTVIGGGNTAIDAARSAVRLGAQKVTIVYRRTLDDMPADRREIEEALEEGVEVLGLTAPVRFVGDEKGRVVGMECLKMELGEYDSNGRRKPRKVAGSEFIIPTDMIIPAVSQHADFPFISKDDVELTAWGTMVTQKHNLMTSIEGVFAGGDLARGSDTAISAIADGKRAASSIDIYCGGSGKLNVGKPIEIPPAYVDEDSAEYNRFPQEVLPPDKRKQGFREVNQGYRKLNAVAEATRCLRCDKK</sequence>
<name>A0A9D1CJA1_9FIRM</name>
<dbReference type="SUPFAM" id="SSF51971">
    <property type="entry name" value="Nucleotide-binding domain"/>
    <property type="match status" value="1"/>
</dbReference>
<dbReference type="SUPFAM" id="SSF140490">
    <property type="entry name" value="Nqo1C-terminal domain-like"/>
    <property type="match status" value="1"/>
</dbReference>
<keyword evidence="5" id="KW-0411">Iron-sulfur</keyword>
<dbReference type="Gene3D" id="3.40.50.11540">
    <property type="entry name" value="NADH-ubiquinone oxidoreductase 51kDa subunit"/>
    <property type="match status" value="1"/>
</dbReference>
<dbReference type="SUPFAM" id="SSF52833">
    <property type="entry name" value="Thioredoxin-like"/>
    <property type="match status" value="1"/>
</dbReference>
<dbReference type="EMBL" id="DVFI01000114">
    <property type="protein sequence ID" value="HIQ63590.1"/>
    <property type="molecule type" value="Genomic_DNA"/>
</dbReference>
<dbReference type="FunFam" id="1.20.1440.230:FF:000001">
    <property type="entry name" value="Mitochondrial NADH dehydrogenase flavoprotein 1"/>
    <property type="match status" value="1"/>
</dbReference>
<dbReference type="InterPro" id="IPR023753">
    <property type="entry name" value="FAD/NAD-binding_dom"/>
</dbReference>
<dbReference type="SUPFAM" id="SSF142984">
    <property type="entry name" value="Nqo1 middle domain-like"/>
    <property type="match status" value="1"/>
</dbReference>
<dbReference type="InterPro" id="IPR036249">
    <property type="entry name" value="Thioredoxin-like_sf"/>
</dbReference>
<dbReference type="InterPro" id="IPR001949">
    <property type="entry name" value="NADH-UbQ_OxRdtase_51kDa_CS"/>
</dbReference>
<accession>A0A9D1CJA1</accession>
<dbReference type="InterPro" id="IPR028261">
    <property type="entry name" value="DPD_II"/>
</dbReference>
<dbReference type="Pfam" id="PF07992">
    <property type="entry name" value="Pyr_redox_2"/>
    <property type="match status" value="1"/>
</dbReference>
<dbReference type="SUPFAM" id="SSF142019">
    <property type="entry name" value="Nqo1 FMN-binding domain-like"/>
    <property type="match status" value="1"/>
</dbReference>
<evidence type="ECO:0000256" key="1">
    <source>
        <dbReference type="ARBA" id="ARBA00007523"/>
    </source>
</evidence>
<dbReference type="PANTHER" id="PTHR43578">
    <property type="entry name" value="NADH-QUINONE OXIDOREDUCTASE SUBUNIT F"/>
    <property type="match status" value="1"/>
</dbReference>
<dbReference type="Pfam" id="PF01512">
    <property type="entry name" value="Complex1_51K"/>
    <property type="match status" value="1"/>
</dbReference>
<dbReference type="GO" id="GO:0051539">
    <property type="term" value="F:4 iron, 4 sulfur cluster binding"/>
    <property type="evidence" value="ECO:0007669"/>
    <property type="project" value="UniProtKB-KW"/>
</dbReference>
<reference evidence="7" key="2">
    <citation type="journal article" date="2021" name="PeerJ">
        <title>Extensive microbial diversity within the chicken gut microbiome revealed by metagenomics and culture.</title>
        <authorList>
            <person name="Gilroy R."/>
            <person name="Ravi A."/>
            <person name="Getino M."/>
            <person name="Pursley I."/>
            <person name="Horton D.L."/>
            <person name="Alikhan N.F."/>
            <person name="Baker D."/>
            <person name="Gharbi K."/>
            <person name="Hall N."/>
            <person name="Watson M."/>
            <person name="Adriaenssens E.M."/>
            <person name="Foster-Nyarko E."/>
            <person name="Jarju S."/>
            <person name="Secka A."/>
            <person name="Antonio M."/>
            <person name="Oren A."/>
            <person name="Chaudhuri R.R."/>
            <person name="La Ragione R."/>
            <person name="Hildebrand F."/>
            <person name="Pallen M.J."/>
        </authorList>
    </citation>
    <scope>NUCLEOTIDE SEQUENCE</scope>
    <source>
        <strain evidence="7">ChiHile30-977</strain>
    </source>
</reference>
<dbReference type="InterPro" id="IPR037225">
    <property type="entry name" value="Nuo51_FMN-bd_sf"/>
</dbReference>
<evidence type="ECO:0000256" key="3">
    <source>
        <dbReference type="ARBA" id="ARBA00022723"/>
    </source>
</evidence>
<evidence type="ECO:0000256" key="4">
    <source>
        <dbReference type="ARBA" id="ARBA00023004"/>
    </source>
</evidence>
<dbReference type="Gene3D" id="3.10.20.600">
    <property type="match status" value="1"/>
</dbReference>
<dbReference type="GO" id="GO:0010181">
    <property type="term" value="F:FMN binding"/>
    <property type="evidence" value="ECO:0007669"/>
    <property type="project" value="InterPro"/>
</dbReference>
<dbReference type="Gene3D" id="1.20.1440.230">
    <property type="entry name" value="NADH-ubiquinone oxidoreductase 51kDa subunit, iron-sulphur binding domain"/>
    <property type="match status" value="1"/>
</dbReference>
<keyword evidence="4" id="KW-0408">Iron</keyword>
<gene>
    <name evidence="7" type="ORF">IAA66_08420</name>
</gene>
<dbReference type="PROSITE" id="PS51257">
    <property type="entry name" value="PROKAR_LIPOPROTEIN"/>
    <property type="match status" value="1"/>
</dbReference>
<dbReference type="Gene3D" id="3.40.30.10">
    <property type="entry name" value="Glutaredoxin"/>
    <property type="match status" value="1"/>
</dbReference>
<dbReference type="PANTHER" id="PTHR43578:SF3">
    <property type="entry name" value="NADH-QUINONE OXIDOREDUCTASE SUBUNIT F"/>
    <property type="match status" value="1"/>
</dbReference>
<evidence type="ECO:0000256" key="2">
    <source>
        <dbReference type="ARBA" id="ARBA00022485"/>
    </source>
</evidence>
<dbReference type="InterPro" id="IPR037207">
    <property type="entry name" value="Nuop51_4Fe4S-bd_sf"/>
</dbReference>
<dbReference type="SMART" id="SM00928">
    <property type="entry name" value="NADH_4Fe-4S"/>
    <property type="match status" value="1"/>
</dbReference>
<dbReference type="GO" id="GO:0016491">
    <property type="term" value="F:oxidoreductase activity"/>
    <property type="evidence" value="ECO:0007669"/>
    <property type="project" value="InterPro"/>
</dbReference>
<reference evidence="7" key="1">
    <citation type="submission" date="2020-10" db="EMBL/GenBank/DDBJ databases">
        <authorList>
            <person name="Gilroy R."/>
        </authorList>
    </citation>
    <scope>NUCLEOTIDE SEQUENCE</scope>
    <source>
        <strain evidence="7">ChiHile30-977</strain>
    </source>
</reference>
<dbReference type="PRINTS" id="PR00419">
    <property type="entry name" value="ADXRDTASE"/>
</dbReference>
<feature type="domain" description="NADH-ubiquinone oxidoreductase 51kDa subunit iron-sulphur binding" evidence="6">
    <location>
        <begin position="459"/>
        <end position="504"/>
    </location>
</feature>
<evidence type="ECO:0000256" key="5">
    <source>
        <dbReference type="ARBA" id="ARBA00023014"/>
    </source>
</evidence>